<dbReference type="InterPro" id="IPR001584">
    <property type="entry name" value="Integrase_cat-core"/>
</dbReference>
<dbReference type="OrthoDB" id="5984724at2759"/>
<proteinExistence type="predicted"/>
<dbReference type="InterPro" id="IPR040676">
    <property type="entry name" value="DUF5641"/>
</dbReference>
<feature type="domain" description="Integrase catalytic" evidence="1">
    <location>
        <begin position="1"/>
        <end position="153"/>
    </location>
</feature>
<comment type="caution">
    <text evidence="2">The sequence shown here is derived from an EMBL/GenBank/DDBJ whole genome shotgun (WGS) entry which is preliminary data.</text>
</comment>
<dbReference type="EMBL" id="CAJVCH010050995">
    <property type="protein sequence ID" value="CAG7718112.1"/>
    <property type="molecule type" value="Genomic_DNA"/>
</dbReference>
<dbReference type="AlphaFoldDB" id="A0A8J2NTU5"/>
<evidence type="ECO:0000313" key="2">
    <source>
        <dbReference type="EMBL" id="CAG7718112.1"/>
    </source>
</evidence>
<sequence>MVTRTIHIEIVTSLSTPDFIAGLKRFIARRRLPSDIYSDCGRNFIGAQKEISKLWKSDKFNSEVCNFLADKSISWHFNPPGTPHFGGIWEAGIKSVKHHLLRTLGTAVLTLEDMTTVTTQIEACLNSRPLTQLSSDPNDLAPLTPGHFLTGNALSALPEPDVTTEPMTHLSRWKLLQRAVQQFWKRSSFEYLSKLQQRPKWYSTRPNLQIGDLVVLKDERFPPMRWKLARIVEDHPGPDGLTRVYTIKTTDGTLKRSITKLCPLPIDSTY</sequence>
<dbReference type="Pfam" id="PF18701">
    <property type="entry name" value="DUF5641"/>
    <property type="match status" value="1"/>
</dbReference>
<dbReference type="PANTHER" id="PTHR47331">
    <property type="entry name" value="PHD-TYPE DOMAIN-CONTAINING PROTEIN"/>
    <property type="match status" value="1"/>
</dbReference>
<accession>A0A8J2NTU5</accession>
<reference evidence="2" key="1">
    <citation type="submission" date="2021-06" db="EMBL/GenBank/DDBJ databases">
        <authorList>
            <person name="Hodson N. C."/>
            <person name="Mongue J. A."/>
            <person name="Jaron S. K."/>
        </authorList>
    </citation>
    <scope>NUCLEOTIDE SEQUENCE</scope>
</reference>
<gene>
    <name evidence="2" type="ORF">AFUS01_LOCUS7533</name>
</gene>
<dbReference type="Proteomes" id="UP000708208">
    <property type="component" value="Unassembled WGS sequence"/>
</dbReference>
<protein>
    <recommendedName>
        <fullName evidence="1">Integrase catalytic domain-containing protein</fullName>
    </recommendedName>
</protein>
<evidence type="ECO:0000259" key="1">
    <source>
        <dbReference type="PROSITE" id="PS50994"/>
    </source>
</evidence>
<name>A0A8J2NTU5_9HEXA</name>
<evidence type="ECO:0000313" key="3">
    <source>
        <dbReference type="Proteomes" id="UP000708208"/>
    </source>
</evidence>
<keyword evidence="3" id="KW-1185">Reference proteome</keyword>
<dbReference type="PROSITE" id="PS50994">
    <property type="entry name" value="INTEGRASE"/>
    <property type="match status" value="1"/>
</dbReference>
<organism evidence="2 3">
    <name type="scientific">Allacma fusca</name>
    <dbReference type="NCBI Taxonomy" id="39272"/>
    <lineage>
        <taxon>Eukaryota</taxon>
        <taxon>Metazoa</taxon>
        <taxon>Ecdysozoa</taxon>
        <taxon>Arthropoda</taxon>
        <taxon>Hexapoda</taxon>
        <taxon>Collembola</taxon>
        <taxon>Symphypleona</taxon>
        <taxon>Sminthuridae</taxon>
        <taxon>Allacma</taxon>
    </lineage>
</organism>
<dbReference type="GO" id="GO:0015074">
    <property type="term" value="P:DNA integration"/>
    <property type="evidence" value="ECO:0007669"/>
    <property type="project" value="InterPro"/>
</dbReference>